<accession>A0AA38I4Q6</accession>
<organism evidence="1 2">
    <name type="scientific">Zophobas morio</name>
    <dbReference type="NCBI Taxonomy" id="2755281"/>
    <lineage>
        <taxon>Eukaryota</taxon>
        <taxon>Metazoa</taxon>
        <taxon>Ecdysozoa</taxon>
        <taxon>Arthropoda</taxon>
        <taxon>Hexapoda</taxon>
        <taxon>Insecta</taxon>
        <taxon>Pterygota</taxon>
        <taxon>Neoptera</taxon>
        <taxon>Endopterygota</taxon>
        <taxon>Coleoptera</taxon>
        <taxon>Polyphaga</taxon>
        <taxon>Cucujiformia</taxon>
        <taxon>Tenebrionidae</taxon>
        <taxon>Zophobas</taxon>
    </lineage>
</organism>
<evidence type="ECO:0000313" key="2">
    <source>
        <dbReference type="Proteomes" id="UP001168821"/>
    </source>
</evidence>
<sequence length="119" mass="13292">MTNALMTALPTGNNPSYIFRSRTKMDQSTQVDFPIVVRKMKRHNTSADLYVTTSRGHTNSWVSVSNTPRQINNRLLTGNGSVDVTLTARNFQTCNFRVLWVIIGGQFFGEFIGTVFAAS</sequence>
<evidence type="ECO:0000313" key="1">
    <source>
        <dbReference type="EMBL" id="KAJ3651058.1"/>
    </source>
</evidence>
<protein>
    <submittedName>
        <fullName evidence="1">Uncharacterized protein</fullName>
    </submittedName>
</protein>
<keyword evidence="2" id="KW-1185">Reference proteome</keyword>
<proteinExistence type="predicted"/>
<dbReference type="AlphaFoldDB" id="A0AA38I4Q6"/>
<reference evidence="1" key="1">
    <citation type="journal article" date="2023" name="G3 (Bethesda)">
        <title>Whole genome assemblies of Zophobas morio and Tenebrio molitor.</title>
        <authorList>
            <person name="Kaur S."/>
            <person name="Stinson S.A."/>
            <person name="diCenzo G.C."/>
        </authorList>
    </citation>
    <scope>NUCLEOTIDE SEQUENCE</scope>
    <source>
        <strain evidence="1">QUZm001</strain>
    </source>
</reference>
<gene>
    <name evidence="1" type="ORF">Zmor_017120</name>
</gene>
<name>A0AA38I4Q6_9CUCU</name>
<dbReference type="Proteomes" id="UP001168821">
    <property type="component" value="Unassembled WGS sequence"/>
</dbReference>
<comment type="caution">
    <text evidence="1">The sequence shown here is derived from an EMBL/GenBank/DDBJ whole genome shotgun (WGS) entry which is preliminary data.</text>
</comment>
<dbReference type="EMBL" id="JALNTZ010000005">
    <property type="protein sequence ID" value="KAJ3651058.1"/>
    <property type="molecule type" value="Genomic_DNA"/>
</dbReference>